<reference evidence="1" key="1">
    <citation type="submission" date="2023-07" db="EMBL/GenBank/DDBJ databases">
        <title>Degradation of tert-butanol by M. austroafricanum TBA100.</title>
        <authorList>
            <person name="Helbich S."/>
            <person name="Vainshtein Y."/>
        </authorList>
    </citation>
    <scope>NUCLEOTIDE SEQUENCE</scope>
    <source>
        <strain evidence="1">TBA100</strain>
    </source>
</reference>
<sequence>MPNRHLNPDGTVNLDADADGPGVQALAIVNCGLCDDEGYRGGTVCDHIDHATESAHGRGLMRAELDRIRQRKAQRARGASA</sequence>
<keyword evidence="2" id="KW-1185">Reference proteome</keyword>
<proteinExistence type="predicted"/>
<dbReference type="Proteomes" id="UP001172687">
    <property type="component" value="Unassembled WGS sequence"/>
</dbReference>
<evidence type="ECO:0008006" key="3">
    <source>
        <dbReference type="Google" id="ProtNLM"/>
    </source>
</evidence>
<name>A0ABT8HKU4_MYCAO</name>
<evidence type="ECO:0000313" key="1">
    <source>
        <dbReference type="EMBL" id="MDN4521383.1"/>
    </source>
</evidence>
<gene>
    <name evidence="1" type="ORF">QYF68_26695</name>
</gene>
<organism evidence="1 2">
    <name type="scientific">Mycolicibacterium austroafricanum</name>
    <name type="common">Mycobacterium austroafricanum</name>
    <dbReference type="NCBI Taxonomy" id="39687"/>
    <lineage>
        <taxon>Bacteria</taxon>
        <taxon>Bacillati</taxon>
        <taxon>Actinomycetota</taxon>
        <taxon>Actinomycetes</taxon>
        <taxon>Mycobacteriales</taxon>
        <taxon>Mycobacteriaceae</taxon>
        <taxon>Mycolicibacterium</taxon>
    </lineage>
</organism>
<comment type="caution">
    <text evidence="1">The sequence shown here is derived from an EMBL/GenBank/DDBJ whole genome shotgun (WGS) entry which is preliminary data.</text>
</comment>
<dbReference type="EMBL" id="JAUHTC010000091">
    <property type="protein sequence ID" value="MDN4521383.1"/>
    <property type="molecule type" value="Genomic_DNA"/>
</dbReference>
<accession>A0ABT8HKU4</accession>
<evidence type="ECO:0000313" key="2">
    <source>
        <dbReference type="Proteomes" id="UP001172687"/>
    </source>
</evidence>
<dbReference type="RefSeq" id="WP_301161779.1">
    <property type="nucleotide sequence ID" value="NZ_JAUHTC010000091.1"/>
</dbReference>
<protein>
    <recommendedName>
        <fullName evidence="3">HNH endonuclease</fullName>
    </recommendedName>
</protein>